<dbReference type="EMBL" id="SRLO01000732">
    <property type="protein sequence ID" value="TNN47620.1"/>
    <property type="molecule type" value="Genomic_DNA"/>
</dbReference>
<keyword evidence="3" id="KW-1185">Reference proteome</keyword>
<dbReference type="AlphaFoldDB" id="A0A4Z2G3A0"/>
<evidence type="ECO:0000256" key="1">
    <source>
        <dbReference type="SAM" id="MobiDB-lite"/>
    </source>
</evidence>
<evidence type="ECO:0000313" key="2">
    <source>
        <dbReference type="EMBL" id="TNN47620.1"/>
    </source>
</evidence>
<feature type="region of interest" description="Disordered" evidence="1">
    <location>
        <begin position="50"/>
        <end position="70"/>
    </location>
</feature>
<protein>
    <submittedName>
        <fullName evidence="2">Uncharacterized protein</fullName>
    </submittedName>
</protein>
<proteinExistence type="predicted"/>
<gene>
    <name evidence="2" type="ORF">EYF80_042181</name>
</gene>
<sequence>MTGNRKQAALRDLHVDDDRVDCSPQEVFDADIKVHGGPGVVEYFLDDCLGDGDGGEEDRPPPLGPLQRDGAVGDQVQAPAQLAVRVAAAVGVDVGAQPLAAALVPGVQHVHHLVAAHAQRAAVRLAGDVEVNPDVEGVARDQRAVRQVPLEAPLHWSGAVVQRPIGFLLSAGVQ</sequence>
<organism evidence="2 3">
    <name type="scientific">Liparis tanakae</name>
    <name type="common">Tanaka's snailfish</name>
    <dbReference type="NCBI Taxonomy" id="230148"/>
    <lineage>
        <taxon>Eukaryota</taxon>
        <taxon>Metazoa</taxon>
        <taxon>Chordata</taxon>
        <taxon>Craniata</taxon>
        <taxon>Vertebrata</taxon>
        <taxon>Euteleostomi</taxon>
        <taxon>Actinopterygii</taxon>
        <taxon>Neopterygii</taxon>
        <taxon>Teleostei</taxon>
        <taxon>Neoteleostei</taxon>
        <taxon>Acanthomorphata</taxon>
        <taxon>Eupercaria</taxon>
        <taxon>Perciformes</taxon>
        <taxon>Cottioidei</taxon>
        <taxon>Cottales</taxon>
        <taxon>Liparidae</taxon>
        <taxon>Liparis</taxon>
    </lineage>
</organism>
<comment type="caution">
    <text evidence="2">The sequence shown here is derived from an EMBL/GenBank/DDBJ whole genome shotgun (WGS) entry which is preliminary data.</text>
</comment>
<reference evidence="2 3" key="1">
    <citation type="submission" date="2019-03" db="EMBL/GenBank/DDBJ databases">
        <title>First draft genome of Liparis tanakae, snailfish: a comprehensive survey of snailfish specific genes.</title>
        <authorList>
            <person name="Kim W."/>
            <person name="Song I."/>
            <person name="Jeong J.-H."/>
            <person name="Kim D."/>
            <person name="Kim S."/>
            <person name="Ryu S."/>
            <person name="Song J.Y."/>
            <person name="Lee S.K."/>
        </authorList>
    </citation>
    <scope>NUCLEOTIDE SEQUENCE [LARGE SCALE GENOMIC DNA]</scope>
    <source>
        <tissue evidence="2">Muscle</tissue>
    </source>
</reference>
<dbReference type="Proteomes" id="UP000314294">
    <property type="component" value="Unassembled WGS sequence"/>
</dbReference>
<accession>A0A4Z2G3A0</accession>
<name>A0A4Z2G3A0_9TELE</name>
<evidence type="ECO:0000313" key="3">
    <source>
        <dbReference type="Proteomes" id="UP000314294"/>
    </source>
</evidence>